<evidence type="ECO:0000313" key="8">
    <source>
        <dbReference type="Proteomes" id="UP001152797"/>
    </source>
</evidence>
<dbReference type="SUPFAM" id="SSF82051">
    <property type="entry name" value="Obg GTP-binding protein N-terminal domain"/>
    <property type="match status" value="1"/>
</dbReference>
<feature type="domain" description="Obg" evidence="5">
    <location>
        <begin position="1"/>
        <end position="130"/>
    </location>
</feature>
<dbReference type="InterPro" id="IPR036726">
    <property type="entry name" value="GTP1_OBG_dom_sf"/>
</dbReference>
<dbReference type="PRINTS" id="PR00326">
    <property type="entry name" value="GTP1OBG"/>
</dbReference>
<evidence type="ECO:0000259" key="4">
    <source>
        <dbReference type="PROSITE" id="PS51710"/>
    </source>
</evidence>
<dbReference type="PANTHER" id="PTHR11702:SF31">
    <property type="entry name" value="MITOCHONDRIAL RIBOSOME-ASSOCIATED GTPASE 2"/>
    <property type="match status" value="1"/>
</dbReference>
<dbReference type="InterPro" id="IPR031167">
    <property type="entry name" value="G_OBG"/>
</dbReference>
<protein>
    <submittedName>
        <fullName evidence="7">OBG-type G domain-containing protein</fullName>
    </submittedName>
</protein>
<evidence type="ECO:0000313" key="6">
    <source>
        <dbReference type="EMBL" id="CAI4005447.1"/>
    </source>
</evidence>
<dbReference type="Gene3D" id="3.40.50.300">
    <property type="entry name" value="P-loop containing nucleotide triphosphate hydrolases"/>
    <property type="match status" value="1"/>
</dbReference>
<dbReference type="EMBL" id="CAMXCT010003625">
    <property type="protein sequence ID" value="CAI4005447.1"/>
    <property type="molecule type" value="Genomic_DNA"/>
</dbReference>
<feature type="non-terminal residue" evidence="6">
    <location>
        <position position="1"/>
    </location>
</feature>
<dbReference type="PROSITE" id="PS51883">
    <property type="entry name" value="OBG"/>
    <property type="match status" value="1"/>
</dbReference>
<name>A0A9P1DBB1_9DINO</name>
<evidence type="ECO:0000256" key="3">
    <source>
        <dbReference type="SAM" id="MobiDB-lite"/>
    </source>
</evidence>
<evidence type="ECO:0000259" key="5">
    <source>
        <dbReference type="PROSITE" id="PS51883"/>
    </source>
</evidence>
<dbReference type="PROSITE" id="PS00905">
    <property type="entry name" value="GTP1_OBG"/>
    <property type="match status" value="1"/>
</dbReference>
<dbReference type="InterPro" id="IPR006073">
    <property type="entry name" value="GTP-bd"/>
</dbReference>
<dbReference type="InterPro" id="IPR027417">
    <property type="entry name" value="P-loop_NTPase"/>
</dbReference>
<dbReference type="GO" id="GO:0003924">
    <property type="term" value="F:GTPase activity"/>
    <property type="evidence" value="ECO:0007669"/>
    <property type="project" value="InterPro"/>
</dbReference>
<feature type="compositionally biased region" description="Basic and acidic residues" evidence="3">
    <location>
        <begin position="108"/>
        <end position="118"/>
    </location>
</feature>
<dbReference type="GO" id="GO:0042254">
    <property type="term" value="P:ribosome biogenesis"/>
    <property type="evidence" value="ECO:0007669"/>
    <property type="project" value="UniProtKB-UniRule"/>
</dbReference>
<evidence type="ECO:0000313" key="7">
    <source>
        <dbReference type="EMBL" id="CAL4792759.1"/>
    </source>
</evidence>
<dbReference type="SUPFAM" id="SSF52540">
    <property type="entry name" value="P-loop containing nucleoside triphosphate hydrolases"/>
    <property type="match status" value="1"/>
</dbReference>
<dbReference type="GO" id="GO:0005525">
    <property type="term" value="F:GTP binding"/>
    <property type="evidence" value="ECO:0007669"/>
    <property type="project" value="UniProtKB-KW"/>
</dbReference>
<feature type="domain" description="OBG-type G" evidence="4">
    <location>
        <begin position="131"/>
        <end position="310"/>
    </location>
</feature>
<sequence>IGPGYPCGGNGGRGGDVLVAATPSFHSLAHVNGHVQAEDGLAGKKQNLNGDSGRSTVIQVPRGVVVRELRIGSTSPGQKEELADLDKVGESVLVAKGGRGGMGNTMARPHESSDGLAGEERRIELELKTVADVGLVGMPNAGKSTLLGAVSRACPKIAPYPFTTVAPYVGKVDFVDGSTLTMADAPGLVEGAHRGEGLGHEFLRHLERTKVLIYVVDCARSTDPFLDFLSLQREVQTFSFEMALKPSAVVATKCDVKPEETLPKVDKLYRSVRSAEPSLGSSAPLFVRAVSARFGEGIPGLLQELRLILRGDHQKWIERHAADTSSWQVASGDG</sequence>
<evidence type="ECO:0000256" key="1">
    <source>
        <dbReference type="ARBA" id="ARBA00022741"/>
    </source>
</evidence>
<feature type="region of interest" description="Disordered" evidence="3">
    <location>
        <begin position="99"/>
        <end position="118"/>
    </location>
</feature>
<keyword evidence="2" id="KW-0342">GTP-binding</keyword>
<dbReference type="InterPro" id="IPR045086">
    <property type="entry name" value="OBG_GTPase"/>
</dbReference>
<reference evidence="7 8" key="2">
    <citation type="submission" date="2024-05" db="EMBL/GenBank/DDBJ databases">
        <authorList>
            <person name="Chen Y."/>
            <person name="Shah S."/>
            <person name="Dougan E. K."/>
            <person name="Thang M."/>
            <person name="Chan C."/>
        </authorList>
    </citation>
    <scope>NUCLEOTIDE SEQUENCE [LARGE SCALE GENOMIC DNA]</scope>
</reference>
<dbReference type="PANTHER" id="PTHR11702">
    <property type="entry name" value="DEVELOPMENTALLY REGULATED GTP-BINDING PROTEIN-RELATED"/>
    <property type="match status" value="1"/>
</dbReference>
<proteinExistence type="predicted"/>
<dbReference type="InterPro" id="IPR006169">
    <property type="entry name" value="GTP1_OBG_dom"/>
</dbReference>
<keyword evidence="8" id="KW-1185">Reference proteome</keyword>
<accession>A0A9P1DBB1</accession>
<dbReference type="Proteomes" id="UP001152797">
    <property type="component" value="Unassembled WGS sequence"/>
</dbReference>
<organism evidence="6">
    <name type="scientific">Cladocopium goreaui</name>
    <dbReference type="NCBI Taxonomy" id="2562237"/>
    <lineage>
        <taxon>Eukaryota</taxon>
        <taxon>Sar</taxon>
        <taxon>Alveolata</taxon>
        <taxon>Dinophyceae</taxon>
        <taxon>Suessiales</taxon>
        <taxon>Symbiodiniaceae</taxon>
        <taxon>Cladocopium</taxon>
    </lineage>
</organism>
<dbReference type="EMBL" id="CAMXCT030003625">
    <property type="protein sequence ID" value="CAL4792759.1"/>
    <property type="molecule type" value="Genomic_DNA"/>
</dbReference>
<comment type="caution">
    <text evidence="6">The sequence shown here is derived from an EMBL/GenBank/DDBJ whole genome shotgun (WGS) entry which is preliminary data.</text>
</comment>
<dbReference type="EMBL" id="CAMXCT020003625">
    <property type="protein sequence ID" value="CAL1158822.1"/>
    <property type="molecule type" value="Genomic_DNA"/>
</dbReference>
<dbReference type="Pfam" id="PF01926">
    <property type="entry name" value="MMR_HSR1"/>
    <property type="match status" value="1"/>
</dbReference>
<dbReference type="Gene3D" id="2.70.210.12">
    <property type="entry name" value="GTP1/OBG domain"/>
    <property type="match status" value="1"/>
</dbReference>
<dbReference type="AlphaFoldDB" id="A0A9P1DBB1"/>
<dbReference type="Pfam" id="PF01018">
    <property type="entry name" value="GTP1_OBG"/>
    <property type="match status" value="1"/>
</dbReference>
<dbReference type="OrthoDB" id="347018at2759"/>
<dbReference type="CDD" id="cd01898">
    <property type="entry name" value="Obg"/>
    <property type="match status" value="1"/>
</dbReference>
<keyword evidence="1" id="KW-0547">Nucleotide-binding</keyword>
<gene>
    <name evidence="6" type="ORF">C1SCF055_LOCUS31167</name>
</gene>
<dbReference type="InterPro" id="IPR006074">
    <property type="entry name" value="GTP1-OBG_CS"/>
</dbReference>
<evidence type="ECO:0000256" key="2">
    <source>
        <dbReference type="ARBA" id="ARBA00023134"/>
    </source>
</evidence>
<reference evidence="6" key="1">
    <citation type="submission" date="2022-10" db="EMBL/GenBank/DDBJ databases">
        <authorList>
            <person name="Chen Y."/>
            <person name="Dougan E. K."/>
            <person name="Chan C."/>
            <person name="Rhodes N."/>
            <person name="Thang M."/>
        </authorList>
    </citation>
    <scope>NUCLEOTIDE SEQUENCE</scope>
</reference>
<dbReference type="GO" id="GO:0005739">
    <property type="term" value="C:mitochondrion"/>
    <property type="evidence" value="ECO:0007669"/>
    <property type="project" value="TreeGrafter"/>
</dbReference>
<dbReference type="PROSITE" id="PS51710">
    <property type="entry name" value="G_OBG"/>
    <property type="match status" value="1"/>
</dbReference>